<evidence type="ECO:0000256" key="6">
    <source>
        <dbReference type="ARBA" id="ARBA00022908"/>
    </source>
</evidence>
<feature type="region of interest" description="Disordered" evidence="12">
    <location>
        <begin position="513"/>
        <end position="536"/>
    </location>
</feature>
<evidence type="ECO:0000256" key="5">
    <source>
        <dbReference type="ARBA" id="ARBA00022842"/>
    </source>
</evidence>
<keyword evidence="4" id="KW-0378">Hydrolase</keyword>
<dbReference type="EMBL" id="BKCJ010037009">
    <property type="protein sequence ID" value="GEV86926.1"/>
    <property type="molecule type" value="Genomic_DNA"/>
</dbReference>
<dbReference type="InterPro" id="IPR057670">
    <property type="entry name" value="SH3_retrovirus"/>
</dbReference>
<reference evidence="15" key="1">
    <citation type="journal article" date="2019" name="Sci. Rep.">
        <title>Draft genome of Tanacetum cinerariifolium, the natural source of mosquito coil.</title>
        <authorList>
            <person name="Yamashiro T."/>
            <person name="Shiraishi A."/>
            <person name="Satake H."/>
            <person name="Nakayama K."/>
        </authorList>
    </citation>
    <scope>NUCLEOTIDE SEQUENCE</scope>
</reference>
<feature type="region of interest" description="Disordered" evidence="12">
    <location>
        <begin position="143"/>
        <end position="171"/>
    </location>
</feature>
<dbReference type="GO" id="GO:0004519">
    <property type="term" value="F:endonuclease activity"/>
    <property type="evidence" value="ECO:0007669"/>
    <property type="project" value="UniProtKB-KW"/>
</dbReference>
<keyword evidence="8" id="KW-0808">Transferase</keyword>
<evidence type="ECO:0000256" key="11">
    <source>
        <dbReference type="SAM" id="Coils"/>
    </source>
</evidence>
<evidence type="ECO:0000256" key="1">
    <source>
        <dbReference type="ARBA" id="ARBA00022722"/>
    </source>
</evidence>
<keyword evidence="8" id="KW-0548">Nucleotidyltransferase</keyword>
<evidence type="ECO:0000256" key="4">
    <source>
        <dbReference type="ARBA" id="ARBA00022801"/>
    </source>
</evidence>
<feature type="compositionally biased region" description="Polar residues" evidence="12">
    <location>
        <begin position="143"/>
        <end position="162"/>
    </location>
</feature>
<proteinExistence type="predicted"/>
<evidence type="ECO:0000256" key="8">
    <source>
        <dbReference type="ARBA" id="ARBA00022932"/>
    </source>
</evidence>
<dbReference type="PANTHER" id="PTHR42648:SF11">
    <property type="entry name" value="TRANSPOSON TY4-P GAG-POL POLYPROTEIN"/>
    <property type="match status" value="1"/>
</dbReference>
<feature type="domain" description="Retroviral polymerase SH3-like" evidence="14">
    <location>
        <begin position="408"/>
        <end position="453"/>
    </location>
</feature>
<comment type="caution">
    <text evidence="15">The sequence shown here is derived from an EMBL/GenBank/DDBJ whole genome shotgun (WGS) entry which is preliminary data.</text>
</comment>
<dbReference type="AlphaFoldDB" id="A0A699GS99"/>
<dbReference type="InterPro" id="IPR039537">
    <property type="entry name" value="Retrotran_Ty1/copia-like"/>
</dbReference>
<dbReference type="InterPro" id="IPR012337">
    <property type="entry name" value="RNaseH-like_sf"/>
</dbReference>
<keyword evidence="11" id="KW-0175">Coiled coil</keyword>
<keyword evidence="10" id="KW-0511">Multifunctional enzyme</keyword>
<keyword evidence="6" id="KW-0229">DNA integration</keyword>
<keyword evidence="8" id="KW-0239">DNA-directed DNA polymerase</keyword>
<keyword evidence="9" id="KW-0233">DNA recombination</keyword>
<dbReference type="GO" id="GO:0003964">
    <property type="term" value="F:RNA-directed DNA polymerase activity"/>
    <property type="evidence" value="ECO:0007669"/>
    <property type="project" value="UniProtKB-KW"/>
</dbReference>
<keyword evidence="7" id="KW-0695">RNA-directed DNA polymerase</keyword>
<dbReference type="Pfam" id="PF25597">
    <property type="entry name" value="SH3_retrovirus"/>
    <property type="match status" value="1"/>
</dbReference>
<dbReference type="GO" id="GO:0015074">
    <property type="term" value="P:DNA integration"/>
    <property type="evidence" value="ECO:0007669"/>
    <property type="project" value="UniProtKB-KW"/>
</dbReference>
<evidence type="ECO:0000256" key="12">
    <source>
        <dbReference type="SAM" id="MobiDB-lite"/>
    </source>
</evidence>
<organism evidence="15">
    <name type="scientific">Tanacetum cinerariifolium</name>
    <name type="common">Dalmatian daisy</name>
    <name type="synonym">Chrysanthemum cinerariifolium</name>
    <dbReference type="NCBI Taxonomy" id="118510"/>
    <lineage>
        <taxon>Eukaryota</taxon>
        <taxon>Viridiplantae</taxon>
        <taxon>Streptophyta</taxon>
        <taxon>Embryophyta</taxon>
        <taxon>Tracheophyta</taxon>
        <taxon>Spermatophyta</taxon>
        <taxon>Magnoliopsida</taxon>
        <taxon>eudicotyledons</taxon>
        <taxon>Gunneridae</taxon>
        <taxon>Pentapetalae</taxon>
        <taxon>asterids</taxon>
        <taxon>campanulids</taxon>
        <taxon>Asterales</taxon>
        <taxon>Asteraceae</taxon>
        <taxon>Asteroideae</taxon>
        <taxon>Anthemideae</taxon>
        <taxon>Anthemidinae</taxon>
        <taxon>Tanacetum</taxon>
    </lineage>
</organism>
<keyword evidence="1" id="KW-0540">Nuclease</keyword>
<accession>A0A699GS99</accession>
<dbReference type="GO" id="GO:0046872">
    <property type="term" value="F:metal ion binding"/>
    <property type="evidence" value="ECO:0007669"/>
    <property type="project" value="UniProtKB-KW"/>
</dbReference>
<gene>
    <name evidence="15" type="ORF">Tci_158903</name>
</gene>
<dbReference type="Pfam" id="PF07727">
    <property type="entry name" value="RVT_2"/>
    <property type="match status" value="1"/>
</dbReference>
<feature type="region of interest" description="Disordered" evidence="12">
    <location>
        <begin position="916"/>
        <end position="940"/>
    </location>
</feature>
<evidence type="ECO:0000256" key="2">
    <source>
        <dbReference type="ARBA" id="ARBA00022723"/>
    </source>
</evidence>
<protein>
    <submittedName>
        <fullName evidence="15">Retrovirus-related Pol polyprotein from transposon TNT 1-94</fullName>
    </submittedName>
</protein>
<evidence type="ECO:0000256" key="9">
    <source>
        <dbReference type="ARBA" id="ARBA00023172"/>
    </source>
</evidence>
<keyword evidence="2" id="KW-0479">Metal-binding</keyword>
<dbReference type="PANTHER" id="PTHR42648">
    <property type="entry name" value="TRANSPOSASE, PUTATIVE-RELATED"/>
    <property type="match status" value="1"/>
</dbReference>
<evidence type="ECO:0000256" key="3">
    <source>
        <dbReference type="ARBA" id="ARBA00022759"/>
    </source>
</evidence>
<dbReference type="GO" id="GO:0003887">
    <property type="term" value="F:DNA-directed DNA polymerase activity"/>
    <property type="evidence" value="ECO:0007669"/>
    <property type="project" value="UniProtKB-KW"/>
</dbReference>
<dbReference type="InterPro" id="IPR013103">
    <property type="entry name" value="RVT_2"/>
</dbReference>
<evidence type="ECO:0000259" key="14">
    <source>
        <dbReference type="Pfam" id="PF25597"/>
    </source>
</evidence>
<keyword evidence="5" id="KW-0460">Magnesium</keyword>
<keyword evidence="3" id="KW-0255">Endonuclease</keyword>
<evidence type="ECO:0000256" key="7">
    <source>
        <dbReference type="ARBA" id="ARBA00022918"/>
    </source>
</evidence>
<dbReference type="SUPFAM" id="SSF53098">
    <property type="entry name" value="Ribonuclease H-like"/>
    <property type="match status" value="1"/>
</dbReference>
<dbReference type="GO" id="GO:0006310">
    <property type="term" value="P:DNA recombination"/>
    <property type="evidence" value="ECO:0007669"/>
    <property type="project" value="UniProtKB-KW"/>
</dbReference>
<feature type="compositionally biased region" description="Polar residues" evidence="12">
    <location>
        <begin position="920"/>
        <end position="940"/>
    </location>
</feature>
<evidence type="ECO:0000259" key="13">
    <source>
        <dbReference type="Pfam" id="PF07727"/>
    </source>
</evidence>
<dbReference type="GO" id="GO:0016787">
    <property type="term" value="F:hydrolase activity"/>
    <property type="evidence" value="ECO:0007669"/>
    <property type="project" value="UniProtKB-KW"/>
</dbReference>
<name>A0A699GS99_TANCI</name>
<evidence type="ECO:0000256" key="10">
    <source>
        <dbReference type="ARBA" id="ARBA00023268"/>
    </source>
</evidence>
<sequence>MVKRLLSLLQVLKIRHKERVELKERSTFLMALPNEHQLKFNLYKDAKTLIQAIENIFVGNIATKKTQKNILKRKYENFSESSTERNKPEIETLSLDDLFNNLKAYEPEVMGTSRSTTNSHNVAFLSSSSTNTTTRVVNTAQGVNTASTQGAADSSTTGTQESRQQDKKPIRRTMPVKETTSNALVSQCDGLGYDWSDKVKEECVKDLKEQNEQLVKDLRTARISVVSFKTGLEFVKARMNFMPPKLDLVYPSPDDFVDVNDYVSEFVVKKPNVESNEPKTVRKENGALIIEDWVSESNSKGGKMTGKGKIRTGKLDFEDVYFVKELKFNLFSVSKMTLIDAARTMLADLKLPTTFWAEAVNTACYVQNRVLVIKPHNKTPYELFLGRKPALSFMRPFKCLVTILNIIDHLGKFNGKADEGFFVRYSTNSKAFRVFNSKTRIVEENMHVKFSENIRNIAGSRPNWLFDIDALTKSMNYKPVVARNQSTSSAGTKACDNVGFSWCWIQTIEEEEKKDAEDLGNEDSEVTSTKEPRVNQEKDANVNSTKNINTVSPTDNVSSIKDNDVDENIVYRYANDLNIPDLEETGRFRYILPRQNKNDERGIMIKNKARLVAQGYTQEEGIDYDEVFALVAKIEAIRLFLAYASFKEFVVYQMDVKSAFLYGKIEEEVYVYQPLNFEDLDFPDRVYKTASTPMETHKTLIKDEKEEDVDEHLYRSMIGSLMYLTSLRHDIMFACKKQVVVVNSKTETEEGCLEWNGKAAKDEIGINLLLLVMVNAVGNKVFDLENTKTAQAQKINSLKRRVKKLERRQKSKNHRMKRLYKVGLSARVESSDEERLGEEDASKQGRNIADIDADKEITLVEETAKDQGRFDDQEMFDTGVLDNEEVVVEKEIDDKEISVVEEVNAASITKPANGIVMQEPSETPTPTPIVSSQQPSKGENEANNAVIKQWNDVQAKIKADYELAQRLQEDDQEQLTDDEKARLFMQFLEKRMKFFAAKRAKEKKNRPQTKAQQRSIIYMDTEVVESSKKTIEIAQEGSSKRAGDELEHEIAKKEEKLFSKSSELMVQPVDHMDSFLMHNLKTMFEHQVEDNVWKNQQGLVKLKNWKLYDSCGIHYVTMQNTLDYLLVEKMYPLTHHTLHQMFNDVKLQVDYECEMAYELLRFVKKQLREGYVAE</sequence>
<feature type="domain" description="Reverse transcriptase Ty1/copia-type" evidence="13">
    <location>
        <begin position="596"/>
        <end position="688"/>
    </location>
</feature>
<feature type="coiled-coil region" evidence="11">
    <location>
        <begin position="788"/>
        <end position="815"/>
    </location>
</feature>
<evidence type="ECO:0000313" key="15">
    <source>
        <dbReference type="EMBL" id="GEV86926.1"/>
    </source>
</evidence>